<dbReference type="EMBL" id="UXAT02000015">
    <property type="protein sequence ID" value="VUX46445.1"/>
    <property type="molecule type" value="Genomic_DNA"/>
</dbReference>
<proteinExistence type="predicted"/>
<feature type="region of interest" description="Disordered" evidence="1">
    <location>
        <begin position="37"/>
        <end position="57"/>
    </location>
</feature>
<comment type="caution">
    <text evidence="2">The sequence shown here is derived from an EMBL/GenBank/DDBJ whole genome shotgun (WGS) entry which is preliminary data.</text>
</comment>
<dbReference type="AlphaFoldDB" id="A0A564WDA5"/>
<evidence type="ECO:0000313" key="2">
    <source>
        <dbReference type="EMBL" id="VUX46445.1"/>
    </source>
</evidence>
<name>A0A564WDA5_9PROT</name>
<evidence type="ECO:0000313" key="3">
    <source>
        <dbReference type="Proteomes" id="UP000326641"/>
    </source>
</evidence>
<sequence>MVDLQRIGRVVYDHDWSHASEWARAVDRLAELTDEQIEGLVSGPRTADSAAPAPQER</sequence>
<evidence type="ECO:0000256" key="1">
    <source>
        <dbReference type="SAM" id="MobiDB-lite"/>
    </source>
</evidence>
<dbReference type="Proteomes" id="UP000326641">
    <property type="component" value="Unassembled WGS sequence"/>
</dbReference>
<organism evidence="2 3">
    <name type="scientific">Candidatus Defluviicoccus seviourii</name>
    <dbReference type="NCBI Taxonomy" id="2565273"/>
    <lineage>
        <taxon>Bacteria</taxon>
        <taxon>Pseudomonadati</taxon>
        <taxon>Pseudomonadota</taxon>
        <taxon>Alphaproteobacteria</taxon>
        <taxon>Rhodospirillales</taxon>
        <taxon>Rhodospirillaceae</taxon>
        <taxon>Defluviicoccus</taxon>
    </lineage>
</organism>
<keyword evidence="3" id="KW-1185">Reference proteome</keyword>
<protein>
    <submittedName>
        <fullName evidence="2">Uncharacterized protein</fullName>
    </submittedName>
</protein>
<gene>
    <name evidence="2" type="ORF">DF3PA_220003</name>
</gene>
<accession>A0A564WDA5</accession>
<reference evidence="2" key="1">
    <citation type="submission" date="2018-11" db="EMBL/GenBank/DDBJ databases">
        <authorList>
            <person name="Onetto C."/>
        </authorList>
    </citation>
    <scope>NUCLEOTIDE SEQUENCE [LARGE SCALE GENOMIC DNA]</scope>
</reference>